<proteinExistence type="predicted"/>
<sequence length="59" mass="6122">MGILSEFALSPATDHELTTSLSTVPRSQRGDEAAGLSDPHFLALEDVLGVGVASSTLPR</sequence>
<dbReference type="EMBL" id="LN649232">
    <property type="protein sequence ID" value="CEI39931.1"/>
    <property type="molecule type" value="Genomic_DNA"/>
</dbReference>
<accession>A0A2L2SS58</accession>
<protein>
    <submittedName>
        <fullName evidence="2">Uncharacterized protein</fullName>
    </submittedName>
</protein>
<feature type="region of interest" description="Disordered" evidence="1">
    <location>
        <begin position="14"/>
        <end position="36"/>
    </location>
</feature>
<name>A0A2L2SS58_9HYPO</name>
<evidence type="ECO:0000313" key="2">
    <source>
        <dbReference type="EMBL" id="CEI39931.1"/>
    </source>
</evidence>
<keyword evidence="3" id="KW-1185">Reference proteome</keyword>
<evidence type="ECO:0000256" key="1">
    <source>
        <dbReference type="SAM" id="MobiDB-lite"/>
    </source>
</evidence>
<evidence type="ECO:0000313" key="3">
    <source>
        <dbReference type="Proteomes" id="UP000245910"/>
    </source>
</evidence>
<dbReference type="Proteomes" id="UP000245910">
    <property type="component" value="Chromosome IIII"/>
</dbReference>
<reference evidence="3" key="1">
    <citation type="submission" date="2014-10" db="EMBL/GenBank/DDBJ databases">
        <authorList>
            <person name="King R."/>
        </authorList>
    </citation>
    <scope>NUCLEOTIDE SEQUENCE [LARGE SCALE GENOMIC DNA]</scope>
    <source>
        <strain evidence="3">A3/5</strain>
    </source>
</reference>
<dbReference type="AlphaFoldDB" id="A0A2L2SS58"/>
<organism evidence="2 3">
    <name type="scientific">Fusarium venenatum</name>
    <dbReference type="NCBI Taxonomy" id="56646"/>
    <lineage>
        <taxon>Eukaryota</taxon>
        <taxon>Fungi</taxon>
        <taxon>Dikarya</taxon>
        <taxon>Ascomycota</taxon>
        <taxon>Pezizomycotina</taxon>
        <taxon>Sordariomycetes</taxon>
        <taxon>Hypocreomycetidae</taxon>
        <taxon>Hypocreales</taxon>
        <taxon>Nectriaceae</taxon>
        <taxon>Fusarium</taxon>
    </lineage>
</organism>